<sequence>MTRREPAFLVTIARGKIVIAATTLQCAECRQIIFVGFYEIATTTYQPSALPMGHSAVFLECLLGMFDGKHGVASSYIGQSADFVVILGIFNQYVKLMLKLLLLGHLPSTEKVWLEVAVTKPRVSTKMDL</sequence>
<dbReference type="EMBL" id="ML738671">
    <property type="protein sequence ID" value="KAE8159618.1"/>
    <property type="molecule type" value="Genomic_DNA"/>
</dbReference>
<evidence type="ECO:0000313" key="1">
    <source>
        <dbReference type="EMBL" id="KAE8159618.1"/>
    </source>
</evidence>
<reference evidence="1 2" key="1">
    <citation type="submission" date="2019-04" db="EMBL/GenBank/DDBJ databases">
        <title>Friends and foes A comparative genomics study of 23 Aspergillus species from section Flavi.</title>
        <authorList>
            <consortium name="DOE Joint Genome Institute"/>
            <person name="Kjaerbolling I."/>
            <person name="Vesth T."/>
            <person name="Frisvad J.C."/>
            <person name="Nybo J.L."/>
            <person name="Theobald S."/>
            <person name="Kildgaard S."/>
            <person name="Isbrandt T."/>
            <person name="Kuo A."/>
            <person name="Sato A."/>
            <person name="Lyhne E.K."/>
            <person name="Kogle M.E."/>
            <person name="Wiebenga A."/>
            <person name="Kun R.S."/>
            <person name="Lubbers R.J."/>
            <person name="Makela M.R."/>
            <person name="Barry K."/>
            <person name="Chovatia M."/>
            <person name="Clum A."/>
            <person name="Daum C."/>
            <person name="Haridas S."/>
            <person name="He G."/>
            <person name="LaButti K."/>
            <person name="Lipzen A."/>
            <person name="Mondo S."/>
            <person name="Riley R."/>
            <person name="Salamov A."/>
            <person name="Simmons B.A."/>
            <person name="Magnuson J.K."/>
            <person name="Henrissat B."/>
            <person name="Mortensen U.H."/>
            <person name="Larsen T.O."/>
            <person name="Devries R.P."/>
            <person name="Grigoriev I.V."/>
            <person name="Machida M."/>
            <person name="Baker S.E."/>
            <person name="Andersen M.R."/>
        </authorList>
    </citation>
    <scope>NUCLEOTIDE SEQUENCE [LARGE SCALE GENOMIC DNA]</scope>
    <source>
        <strain evidence="1 2">CBS 117626</strain>
    </source>
</reference>
<keyword evidence="2" id="KW-1185">Reference proteome</keyword>
<organism evidence="1 2">
    <name type="scientific">Aspergillus tamarii</name>
    <dbReference type="NCBI Taxonomy" id="41984"/>
    <lineage>
        <taxon>Eukaryota</taxon>
        <taxon>Fungi</taxon>
        <taxon>Dikarya</taxon>
        <taxon>Ascomycota</taxon>
        <taxon>Pezizomycotina</taxon>
        <taxon>Eurotiomycetes</taxon>
        <taxon>Eurotiomycetidae</taxon>
        <taxon>Eurotiales</taxon>
        <taxon>Aspergillaceae</taxon>
        <taxon>Aspergillus</taxon>
        <taxon>Aspergillus subgen. Circumdati</taxon>
    </lineage>
</organism>
<evidence type="ECO:0000313" key="2">
    <source>
        <dbReference type="Proteomes" id="UP000326950"/>
    </source>
</evidence>
<accession>A0A5N6ULW2</accession>
<dbReference type="Proteomes" id="UP000326950">
    <property type="component" value="Unassembled WGS sequence"/>
</dbReference>
<name>A0A5N6ULW2_ASPTM</name>
<proteinExistence type="predicted"/>
<protein>
    <submittedName>
        <fullName evidence="1">Uncharacterized protein</fullName>
    </submittedName>
</protein>
<dbReference type="AlphaFoldDB" id="A0A5N6ULW2"/>
<gene>
    <name evidence="1" type="ORF">BDV40DRAFT_303076</name>
</gene>